<evidence type="ECO:0000256" key="2">
    <source>
        <dbReference type="ARBA" id="ARBA00006991"/>
    </source>
</evidence>
<dbReference type="FunFam" id="3.30.160.60:FF:000608">
    <property type="entry name" value="zinc finger protein 286A isoform X1"/>
    <property type="match status" value="1"/>
</dbReference>
<evidence type="ECO:0000256" key="9">
    <source>
        <dbReference type="ARBA" id="ARBA00023163"/>
    </source>
</evidence>
<feature type="domain" description="C2H2-type" evidence="13">
    <location>
        <begin position="170"/>
        <end position="197"/>
    </location>
</feature>
<dbReference type="InterPro" id="IPR013087">
    <property type="entry name" value="Znf_C2H2_type"/>
</dbReference>
<dbReference type="FunFam" id="3.30.160.60:FF:001498">
    <property type="entry name" value="Zinc finger protein 404"/>
    <property type="match status" value="1"/>
</dbReference>
<evidence type="ECO:0000313" key="15">
    <source>
        <dbReference type="Proteomes" id="UP000518266"/>
    </source>
</evidence>
<feature type="region of interest" description="Disordered" evidence="12">
    <location>
        <begin position="1"/>
        <end position="78"/>
    </location>
</feature>
<dbReference type="FunFam" id="3.30.160.60:FF:001443">
    <property type="entry name" value="Zinc finger protein 668"/>
    <property type="match status" value="1"/>
</dbReference>
<dbReference type="GO" id="GO:0008270">
    <property type="term" value="F:zinc ion binding"/>
    <property type="evidence" value="ECO:0007669"/>
    <property type="project" value="UniProtKB-KW"/>
</dbReference>
<feature type="domain" description="C2H2-type" evidence="13">
    <location>
        <begin position="242"/>
        <end position="269"/>
    </location>
</feature>
<accession>A0A7J5XKK0</accession>
<keyword evidence="5 11" id="KW-0863">Zinc-finger</keyword>
<evidence type="ECO:0000256" key="7">
    <source>
        <dbReference type="ARBA" id="ARBA00023015"/>
    </source>
</evidence>
<dbReference type="Proteomes" id="UP000518266">
    <property type="component" value="Unassembled WGS sequence"/>
</dbReference>
<evidence type="ECO:0000256" key="8">
    <source>
        <dbReference type="ARBA" id="ARBA00023125"/>
    </source>
</evidence>
<comment type="similarity">
    <text evidence="2">Belongs to the krueppel C2H2-type zinc-finger protein family.</text>
</comment>
<keyword evidence="15" id="KW-1185">Reference proteome</keyword>
<feature type="domain" description="C2H2-type" evidence="13">
    <location>
        <begin position="270"/>
        <end position="297"/>
    </location>
</feature>
<dbReference type="PROSITE" id="PS50157">
    <property type="entry name" value="ZINC_FINGER_C2H2_2"/>
    <property type="match status" value="4"/>
</dbReference>
<evidence type="ECO:0000256" key="1">
    <source>
        <dbReference type="ARBA" id="ARBA00004123"/>
    </source>
</evidence>
<evidence type="ECO:0000256" key="5">
    <source>
        <dbReference type="ARBA" id="ARBA00022771"/>
    </source>
</evidence>
<dbReference type="Pfam" id="PF00096">
    <property type="entry name" value="zf-C2H2"/>
    <property type="match status" value="4"/>
</dbReference>
<keyword evidence="10" id="KW-0539">Nucleus</keyword>
<organism evidence="14 15">
    <name type="scientific">Dissostichus mawsoni</name>
    <name type="common">Antarctic cod</name>
    <dbReference type="NCBI Taxonomy" id="36200"/>
    <lineage>
        <taxon>Eukaryota</taxon>
        <taxon>Metazoa</taxon>
        <taxon>Chordata</taxon>
        <taxon>Craniata</taxon>
        <taxon>Vertebrata</taxon>
        <taxon>Euteleostomi</taxon>
        <taxon>Actinopterygii</taxon>
        <taxon>Neopterygii</taxon>
        <taxon>Teleostei</taxon>
        <taxon>Neoteleostei</taxon>
        <taxon>Acanthomorphata</taxon>
        <taxon>Eupercaria</taxon>
        <taxon>Perciformes</taxon>
        <taxon>Notothenioidei</taxon>
        <taxon>Nototheniidae</taxon>
        <taxon>Dissostichus</taxon>
    </lineage>
</organism>
<evidence type="ECO:0000256" key="11">
    <source>
        <dbReference type="PROSITE-ProRule" id="PRU00042"/>
    </source>
</evidence>
<gene>
    <name evidence="14" type="ORF">F7725_005058</name>
</gene>
<dbReference type="GO" id="GO:0001228">
    <property type="term" value="F:DNA-binding transcription activator activity, RNA polymerase II-specific"/>
    <property type="evidence" value="ECO:0007669"/>
    <property type="project" value="TreeGrafter"/>
</dbReference>
<name>A0A7J5XKK0_DISMA</name>
<dbReference type="FunFam" id="3.30.160.60:FF:000671">
    <property type="entry name" value="Zinc finger protein 26"/>
    <property type="match status" value="1"/>
</dbReference>
<keyword evidence="4" id="KW-0677">Repeat</keyword>
<keyword evidence="3" id="KW-0479">Metal-binding</keyword>
<dbReference type="AlphaFoldDB" id="A0A7J5XKK0"/>
<dbReference type="EMBL" id="JAAKFY010000023">
    <property type="protein sequence ID" value="KAF3837594.1"/>
    <property type="molecule type" value="Genomic_DNA"/>
</dbReference>
<dbReference type="SMART" id="SM00355">
    <property type="entry name" value="ZnF_C2H2"/>
    <property type="match status" value="4"/>
</dbReference>
<dbReference type="InterPro" id="IPR036236">
    <property type="entry name" value="Znf_C2H2_sf"/>
</dbReference>
<dbReference type="GO" id="GO:0000978">
    <property type="term" value="F:RNA polymerase II cis-regulatory region sequence-specific DNA binding"/>
    <property type="evidence" value="ECO:0007669"/>
    <property type="project" value="TreeGrafter"/>
</dbReference>
<keyword evidence="8" id="KW-0238">DNA-binding</keyword>
<evidence type="ECO:0000256" key="6">
    <source>
        <dbReference type="ARBA" id="ARBA00022833"/>
    </source>
</evidence>
<keyword evidence="6" id="KW-0862">Zinc</keyword>
<protein>
    <recommendedName>
        <fullName evidence="13">C2H2-type domain-containing protein</fullName>
    </recommendedName>
</protein>
<evidence type="ECO:0000256" key="3">
    <source>
        <dbReference type="ARBA" id="ARBA00022723"/>
    </source>
</evidence>
<keyword evidence="9" id="KW-0804">Transcription</keyword>
<evidence type="ECO:0000256" key="10">
    <source>
        <dbReference type="ARBA" id="ARBA00023242"/>
    </source>
</evidence>
<dbReference type="Gene3D" id="3.30.160.60">
    <property type="entry name" value="Classic Zinc Finger"/>
    <property type="match status" value="4"/>
</dbReference>
<reference evidence="14 15" key="1">
    <citation type="submission" date="2020-03" db="EMBL/GenBank/DDBJ databases">
        <title>Dissostichus mawsoni Genome sequencing and assembly.</title>
        <authorList>
            <person name="Park H."/>
        </authorList>
    </citation>
    <scope>NUCLEOTIDE SEQUENCE [LARGE SCALE GENOMIC DNA]</scope>
    <source>
        <strain evidence="14">DM0001</strain>
        <tissue evidence="14">Muscle</tissue>
    </source>
</reference>
<dbReference type="PROSITE" id="PS00028">
    <property type="entry name" value="ZINC_FINGER_C2H2_1"/>
    <property type="match status" value="4"/>
</dbReference>
<proteinExistence type="inferred from homology"/>
<comment type="subcellular location">
    <subcellularLocation>
        <location evidence="1">Nucleus</location>
    </subcellularLocation>
</comment>
<evidence type="ECO:0000256" key="12">
    <source>
        <dbReference type="SAM" id="MobiDB-lite"/>
    </source>
</evidence>
<evidence type="ECO:0000259" key="13">
    <source>
        <dbReference type="PROSITE" id="PS50157"/>
    </source>
</evidence>
<evidence type="ECO:0000313" key="14">
    <source>
        <dbReference type="EMBL" id="KAF3837594.1"/>
    </source>
</evidence>
<evidence type="ECO:0000256" key="4">
    <source>
        <dbReference type="ARBA" id="ARBA00022737"/>
    </source>
</evidence>
<comment type="caution">
    <text evidence="14">The sequence shown here is derived from an EMBL/GenBank/DDBJ whole genome shotgun (WGS) entry which is preliminary data.</text>
</comment>
<dbReference type="PANTHER" id="PTHR24376:SF216">
    <property type="entry name" value="ZINC FINGER PROTEIN 420-LIKE"/>
    <property type="match status" value="1"/>
</dbReference>
<dbReference type="GO" id="GO:0005634">
    <property type="term" value="C:nucleus"/>
    <property type="evidence" value="ECO:0007669"/>
    <property type="project" value="UniProtKB-SubCell"/>
</dbReference>
<keyword evidence="7" id="KW-0805">Transcription regulation</keyword>
<sequence length="305" mass="34436">MKSDETELSSSNTSQEQEVETQEVETQEVETQEVETQEVETQEVETQEAAESSDDEIANEATDGDWKPDPETRQSGAKRGKFGVKICVKCAAFHTFSLEASSNTPGSRGRRRSAVRLWSLWRPLRNLRGIKVSSEKQIQKDPRVLVLQEVLPHRHRAEAPRHAAHGDRPFKCDVCGKAFAHASNLSIHRWVHREEKPYKCDVCPKAFGLKGSLQAHRRLHGKRERFICNVCGKSGHLGIKLFVCSICGKACSRQEHLTVHMRTHNGERPYQCTVCAKAFTQSHCLKTHMKSHRQGDEGFLNATCP</sequence>
<dbReference type="SUPFAM" id="SSF57667">
    <property type="entry name" value="beta-beta-alpha zinc fingers"/>
    <property type="match status" value="2"/>
</dbReference>
<dbReference type="OrthoDB" id="40579at2759"/>
<feature type="compositionally biased region" description="Acidic residues" evidence="12">
    <location>
        <begin position="17"/>
        <end position="58"/>
    </location>
</feature>
<feature type="domain" description="C2H2-type" evidence="13">
    <location>
        <begin position="198"/>
        <end position="225"/>
    </location>
</feature>
<dbReference type="PANTHER" id="PTHR24376">
    <property type="entry name" value="ZINC FINGER PROTEIN"/>
    <property type="match status" value="1"/>
</dbReference>